<accession>A0A2P4X9B2</accession>
<keyword evidence="4 6" id="KW-0694">RNA-binding</keyword>
<organism evidence="8 9">
    <name type="scientific">Phytophthora palmivora</name>
    <dbReference type="NCBI Taxonomy" id="4796"/>
    <lineage>
        <taxon>Eukaryota</taxon>
        <taxon>Sar</taxon>
        <taxon>Stramenopiles</taxon>
        <taxon>Oomycota</taxon>
        <taxon>Peronosporomycetes</taxon>
        <taxon>Peronosporales</taxon>
        <taxon>Peronosporaceae</taxon>
        <taxon>Phytophthora</taxon>
    </lineage>
</organism>
<dbReference type="Proteomes" id="UP000237271">
    <property type="component" value="Unassembled WGS sequence"/>
</dbReference>
<comment type="function">
    <text evidence="6">Plays a role in the recruitment of the exosome to pre-rRNA to mediate the 3'-5' end processing of the 5.8S rRNA.</text>
</comment>
<evidence type="ECO:0000313" key="9">
    <source>
        <dbReference type="Proteomes" id="UP000237271"/>
    </source>
</evidence>
<name>A0A2P4X9B2_9STRA</name>
<reference evidence="8 9" key="1">
    <citation type="journal article" date="2017" name="Genome Biol. Evol.">
        <title>Phytophthora megakarya and P. palmivora, closely related causal agents of cacao black pod rot, underwent increases in genome sizes and gene numbers by different mechanisms.</title>
        <authorList>
            <person name="Ali S.S."/>
            <person name="Shao J."/>
            <person name="Lary D.J."/>
            <person name="Kronmiller B."/>
            <person name="Shen D."/>
            <person name="Strem M.D."/>
            <person name="Amoako-Attah I."/>
            <person name="Akrofi A.Y."/>
            <person name="Begoude B.A."/>
            <person name="Ten Hoopen G.M."/>
            <person name="Coulibaly K."/>
            <person name="Kebe B.I."/>
            <person name="Melnick R.L."/>
            <person name="Guiltinan M.J."/>
            <person name="Tyler B.M."/>
            <person name="Meinhardt L.W."/>
            <person name="Bailey B.A."/>
        </authorList>
    </citation>
    <scope>NUCLEOTIDE SEQUENCE [LARGE SCALE GENOMIC DNA]</scope>
    <source>
        <strain evidence="9">sbr112.9</strain>
    </source>
</reference>
<dbReference type="GO" id="GO:0003677">
    <property type="term" value="F:DNA binding"/>
    <property type="evidence" value="ECO:0007669"/>
    <property type="project" value="UniProtKB-KW"/>
</dbReference>
<evidence type="ECO:0000256" key="6">
    <source>
        <dbReference type="RuleBase" id="RU368003"/>
    </source>
</evidence>
<dbReference type="GO" id="GO:0000178">
    <property type="term" value="C:exosome (RNase complex)"/>
    <property type="evidence" value="ECO:0007669"/>
    <property type="project" value="TreeGrafter"/>
</dbReference>
<evidence type="ECO:0000256" key="4">
    <source>
        <dbReference type="ARBA" id="ARBA00022884"/>
    </source>
</evidence>
<dbReference type="GO" id="GO:0010468">
    <property type="term" value="P:regulation of gene expression"/>
    <property type="evidence" value="ECO:0007669"/>
    <property type="project" value="TreeGrafter"/>
</dbReference>
<dbReference type="Pfam" id="PF04000">
    <property type="entry name" value="Sas10_Utp3"/>
    <property type="match status" value="1"/>
</dbReference>
<evidence type="ECO:0000256" key="2">
    <source>
        <dbReference type="ARBA" id="ARBA00009154"/>
    </source>
</evidence>
<dbReference type="InterPro" id="IPR007146">
    <property type="entry name" value="Sas10/Utp3/C1D"/>
</dbReference>
<keyword evidence="3 6" id="KW-0698">rRNA processing</keyword>
<comment type="caution">
    <text evidence="8">The sequence shown here is derived from an EMBL/GenBank/DDBJ whole genome shotgun (WGS) entry which is preliminary data.</text>
</comment>
<dbReference type="GO" id="GO:0005737">
    <property type="term" value="C:cytoplasm"/>
    <property type="evidence" value="ECO:0007669"/>
    <property type="project" value="UniProtKB-SubCell"/>
</dbReference>
<dbReference type="InterPro" id="IPR011082">
    <property type="entry name" value="Exosome-assoc_fac/DNA_repair"/>
</dbReference>
<evidence type="ECO:0000256" key="5">
    <source>
        <dbReference type="ARBA" id="ARBA00023242"/>
    </source>
</evidence>
<dbReference type="GO" id="GO:0000460">
    <property type="term" value="P:maturation of 5.8S rRNA"/>
    <property type="evidence" value="ECO:0007669"/>
    <property type="project" value="TreeGrafter"/>
</dbReference>
<keyword evidence="9" id="KW-1185">Reference proteome</keyword>
<gene>
    <name evidence="8" type="ORF">PHPALM_28736</name>
</gene>
<dbReference type="GO" id="GO:0003723">
    <property type="term" value="F:RNA binding"/>
    <property type="evidence" value="ECO:0007669"/>
    <property type="project" value="UniProtKB-UniRule"/>
</dbReference>
<comment type="similarity">
    <text evidence="2 6">Belongs to the C1D family.</text>
</comment>
<dbReference type="GO" id="GO:0005730">
    <property type="term" value="C:nucleolus"/>
    <property type="evidence" value="ECO:0007669"/>
    <property type="project" value="UniProtKB-SubCell"/>
</dbReference>
<keyword evidence="6" id="KW-0963">Cytoplasm</keyword>
<evidence type="ECO:0000313" key="8">
    <source>
        <dbReference type="EMBL" id="POM62143.1"/>
    </source>
</evidence>
<dbReference type="EMBL" id="NCKW01015649">
    <property type="protein sequence ID" value="POM62143.1"/>
    <property type="molecule type" value="Genomic_DNA"/>
</dbReference>
<feature type="compositionally biased region" description="Basic residues" evidence="7">
    <location>
        <begin position="154"/>
        <end position="171"/>
    </location>
</feature>
<feature type="compositionally biased region" description="Basic and acidic residues" evidence="7">
    <location>
        <begin position="132"/>
        <end position="141"/>
    </location>
</feature>
<keyword evidence="6" id="KW-0238">DNA-binding</keyword>
<feature type="region of interest" description="Disordered" evidence="7">
    <location>
        <begin position="132"/>
        <end position="171"/>
    </location>
</feature>
<keyword evidence="5 6" id="KW-0539">Nucleus</keyword>
<comment type="subunit">
    <text evidence="6">Monomer and homodimer.</text>
</comment>
<evidence type="ECO:0000256" key="7">
    <source>
        <dbReference type="SAM" id="MobiDB-lite"/>
    </source>
</evidence>
<dbReference type="OrthoDB" id="10261072at2759"/>
<dbReference type="PANTHER" id="PTHR15341:SF3">
    <property type="entry name" value="NUCLEAR NUCLEIC ACID-BINDING PROTEIN C1D"/>
    <property type="match status" value="1"/>
</dbReference>
<evidence type="ECO:0000256" key="1">
    <source>
        <dbReference type="ARBA" id="ARBA00004123"/>
    </source>
</evidence>
<proteinExistence type="inferred from homology"/>
<comment type="subcellular location">
    <subcellularLocation>
        <location evidence="6">Cytoplasm</location>
    </subcellularLocation>
    <subcellularLocation>
        <location evidence="6">Nucleus</location>
        <location evidence="6">Nucleolus</location>
    </subcellularLocation>
    <subcellularLocation>
        <location evidence="1 6">Nucleus</location>
    </subcellularLocation>
</comment>
<evidence type="ECO:0000256" key="3">
    <source>
        <dbReference type="ARBA" id="ARBA00022552"/>
    </source>
</evidence>
<dbReference type="PANTHER" id="PTHR15341">
    <property type="entry name" value="SUN-COR STEROID HORMONE RECEPTOR CO-REPRESSOR"/>
    <property type="match status" value="1"/>
</dbReference>
<sequence>MSDQAVEAFGSVDQTLAAVEEHLAVFKQTSLEDFVAPLSPLERAKVQVSLAYTINALLFVFLKTQGVSPKDIRQTHVKQELERVKAFIKKIKDAEELAKGPTLVLDKDASKRFIHNALSSDQVYVDAIKATKEEQDSKTIKQESGNMQAEGKGKRAASKTSNKKNKRQRKR</sequence>
<protein>
    <recommendedName>
        <fullName evidence="6">Nuclear nucleic acid-binding protein C1D</fullName>
    </recommendedName>
</protein>
<dbReference type="AlphaFoldDB" id="A0A2P4X9B2"/>